<evidence type="ECO:0000313" key="4">
    <source>
        <dbReference type="EMBL" id="GMI27063.1"/>
    </source>
</evidence>
<gene>
    <name evidence="4" type="ORF">TeGR_g12461</name>
</gene>
<feature type="transmembrane region" description="Helical" evidence="1">
    <location>
        <begin position="909"/>
        <end position="929"/>
    </location>
</feature>
<dbReference type="Gene3D" id="2.10.50.10">
    <property type="entry name" value="Tumor Necrosis Factor Receptor, subunit A, domain 2"/>
    <property type="match status" value="2"/>
</dbReference>
<evidence type="ECO:0000313" key="5">
    <source>
        <dbReference type="Proteomes" id="UP001165060"/>
    </source>
</evidence>
<dbReference type="SMART" id="SM01411">
    <property type="entry name" value="Ephrin_rec_like"/>
    <property type="match status" value="5"/>
</dbReference>
<dbReference type="InterPro" id="IPR039448">
    <property type="entry name" value="Beta_helix"/>
</dbReference>
<feature type="non-terminal residue" evidence="4">
    <location>
        <position position="1"/>
    </location>
</feature>
<dbReference type="SUPFAM" id="SSF57184">
    <property type="entry name" value="Growth factor receptor domain"/>
    <property type="match status" value="2"/>
</dbReference>
<reference evidence="4 5" key="1">
    <citation type="journal article" date="2023" name="Commun. Biol.">
        <title>Genome analysis of Parmales, the sister group of diatoms, reveals the evolutionary specialization of diatoms from phago-mixotrophs to photoautotrophs.</title>
        <authorList>
            <person name="Ban H."/>
            <person name="Sato S."/>
            <person name="Yoshikawa S."/>
            <person name="Yamada K."/>
            <person name="Nakamura Y."/>
            <person name="Ichinomiya M."/>
            <person name="Sato N."/>
            <person name="Blanc-Mathieu R."/>
            <person name="Endo H."/>
            <person name="Kuwata A."/>
            <person name="Ogata H."/>
        </authorList>
    </citation>
    <scope>NUCLEOTIDE SEQUENCE [LARGE SCALE GENOMIC DNA]</scope>
</reference>
<dbReference type="InterPro" id="IPR011050">
    <property type="entry name" value="Pectin_lyase_fold/virulence"/>
</dbReference>
<dbReference type="Pfam" id="PF07699">
    <property type="entry name" value="Ephrin_rec_like"/>
    <property type="match status" value="1"/>
</dbReference>
<evidence type="ECO:0000256" key="1">
    <source>
        <dbReference type="SAM" id="Phobius"/>
    </source>
</evidence>
<keyword evidence="1" id="KW-1133">Transmembrane helix</keyword>
<dbReference type="Pfam" id="PF13229">
    <property type="entry name" value="Beta_helix"/>
    <property type="match status" value="1"/>
</dbReference>
<dbReference type="Proteomes" id="UP001165060">
    <property type="component" value="Unassembled WGS sequence"/>
</dbReference>
<accession>A0ABQ6MIF7</accession>
<evidence type="ECO:0000259" key="3">
    <source>
        <dbReference type="Pfam" id="PF13229"/>
    </source>
</evidence>
<name>A0ABQ6MIF7_9STRA</name>
<dbReference type="PANTHER" id="PTHR11319:SF35">
    <property type="entry name" value="OUTER MEMBRANE PROTEIN PMPC-RELATED"/>
    <property type="match status" value="1"/>
</dbReference>
<dbReference type="EMBL" id="BRYB01002886">
    <property type="protein sequence ID" value="GMI27063.1"/>
    <property type="molecule type" value="Genomic_DNA"/>
</dbReference>
<dbReference type="SUPFAM" id="SSF51126">
    <property type="entry name" value="Pectin lyase-like"/>
    <property type="match status" value="1"/>
</dbReference>
<feature type="transmembrane region" description="Helical" evidence="1">
    <location>
        <begin position="804"/>
        <end position="828"/>
    </location>
</feature>
<feature type="transmembrane region" description="Helical" evidence="1">
    <location>
        <begin position="979"/>
        <end position="999"/>
    </location>
</feature>
<keyword evidence="1" id="KW-0812">Transmembrane</keyword>
<dbReference type="InterPro" id="IPR009030">
    <property type="entry name" value="Growth_fac_rcpt_cys_sf"/>
</dbReference>
<evidence type="ECO:0008006" key="6">
    <source>
        <dbReference type="Google" id="ProtNLM"/>
    </source>
</evidence>
<dbReference type="Gene3D" id="2.160.20.10">
    <property type="entry name" value="Single-stranded right-handed beta-helix, Pectin lyase-like"/>
    <property type="match status" value="1"/>
</dbReference>
<feature type="transmembrane region" description="Helical" evidence="1">
    <location>
        <begin position="1033"/>
        <end position="1054"/>
    </location>
</feature>
<sequence length="1283" mass="136308">PPPPFPPPPQNAATSPTGSTYSLAWSLDDLSASFCVPCSTSCPPGYAPNPADDGTCSPCEAGTFKARSGGGACTSCGYGDGWSGGGGFPGATSFEECICPEDLYLDPGYVEPTTLLDSPWLLDWACAACPSGSMTVGTGGVGVGSCTCALGWHGTPGSCEYCGMGMTTRQGGSASADDCMCAPGFFLDEASGECEGCGLNRYNPSLGAAGEASCEVCPAGTVSWNGVGFATCEVAVDTESLVSTVAAAAPGGVVPWLGGNLAQTFSGTSGWDLGGKATSIICVDPTAPCVIDAGSRWDDLRRVLHIKHPASEGAAALHNVEIRGGWSDSRGAGILVEFSELEMDEVRVVGNFLGSSQYGEMSGVGMCITESVVKMTKCTITGNGARFDTDAVSALYLDYYIGGGGVYVSQSVVSMDACIISNNIANHHGGGGISAMYDSELDISNSEITRNSAMGAGMASNPTRGGGLLVGSAKVRIANTSITDNVIKSDDVTGGAGLEISSDGVVDLHAVYFSNGAGAPDGDGFGPGPDVYVGDAEVNLWGCAFETLPDEATWPSVVANGGSTTFKSNCEPGSSGAADPTRVPTVGGDYAAFVAGDRVSYLLSAYESCSACTPGEFADAFGQAQCASCPLGTASNIAASTAADDCGSCEPGSYNNVEGQRECFLCPAGKASQTVGAVTPLVCSACPDDKSSLEGSADCFWACGYGFVLVENECVPCPDGAKCDGLSSELTTMELELGYWRSGNSSFEVLRCEEKEVPTCEAHWDVNGTFHPCRAGFDGAMCTLCQDGWAKSGDDCVECTDGNILLAIIGIMIFLMFLFVLGVCLFVNRSIMDSERFKWIGVYKTVWKPFGRMFIQYAQIVSMLSYSLAISFPVTFGKATETMGIANMDITNVLPIRCYVDFNHDEMMVLYTMAPTIVSTGLLLGYMFAARGSQEKRAVNDDRELSVRVTTVRGGERDITVADQLTTKAKARLKLSNNLFSGFLNINSFLLPILTSLLFSTFPCREFDDGTSRLKIDMSIDCDGIDHKLARAYAFVMILLYIIGIPTFCFLLLFRYRLAIDPGQSELGLEEALKLRDEDTSIQFFRFLWEYYEPRCWYFETVDMLRRVFMTGGLVLCMQGSVEQISLAQIFTFIYCRILSMDKPFLKRTDVKYSPNNNLFGEALQWQMIATLAGCMLLRTFEDAIENGAERMNHKFVMSLDTVDGVLVASQVAGILVCVVVTFTQSETGAKVKARMRRAMRNKDLQEQLAQEEQLGQAREAELLRMKQLVAGLKVEGAGGARS</sequence>
<keyword evidence="5" id="KW-1185">Reference proteome</keyword>
<protein>
    <recommendedName>
        <fullName evidence="6">Tyrosine-protein kinase ephrin type A/B receptor-like domain-containing protein</fullName>
    </recommendedName>
</protein>
<dbReference type="PANTHER" id="PTHR11319">
    <property type="entry name" value="G PROTEIN-COUPLED RECEPTOR-RELATED"/>
    <property type="match status" value="1"/>
</dbReference>
<evidence type="ECO:0000259" key="2">
    <source>
        <dbReference type="Pfam" id="PF07699"/>
    </source>
</evidence>
<dbReference type="InterPro" id="IPR012334">
    <property type="entry name" value="Pectin_lyas_fold"/>
</dbReference>
<dbReference type="InterPro" id="IPR011641">
    <property type="entry name" value="Tyr-kin_ephrin_A/B_rcpt-like"/>
</dbReference>
<feature type="domain" description="Tyrosine-protein kinase ephrin type A/B receptor-like" evidence="2">
    <location>
        <begin position="601"/>
        <end position="646"/>
    </location>
</feature>
<proteinExistence type="predicted"/>
<feature type="domain" description="Right handed beta helix" evidence="3">
    <location>
        <begin position="369"/>
        <end position="502"/>
    </location>
</feature>
<comment type="caution">
    <text evidence="4">The sequence shown here is derived from an EMBL/GenBank/DDBJ whole genome shotgun (WGS) entry which is preliminary data.</text>
</comment>
<feature type="transmembrane region" description="Helical" evidence="1">
    <location>
        <begin position="854"/>
        <end position="874"/>
    </location>
</feature>
<organism evidence="4 5">
    <name type="scientific">Tetraparma gracilis</name>
    <dbReference type="NCBI Taxonomy" id="2962635"/>
    <lineage>
        <taxon>Eukaryota</taxon>
        <taxon>Sar</taxon>
        <taxon>Stramenopiles</taxon>
        <taxon>Ochrophyta</taxon>
        <taxon>Bolidophyceae</taxon>
        <taxon>Parmales</taxon>
        <taxon>Triparmaceae</taxon>
        <taxon>Tetraparma</taxon>
    </lineage>
</organism>
<keyword evidence="1" id="KW-0472">Membrane</keyword>